<proteinExistence type="inferred from homology"/>
<organism evidence="5 6">
    <name type="scientific">Actinoplanes sichuanensis</name>
    <dbReference type="NCBI Taxonomy" id="512349"/>
    <lineage>
        <taxon>Bacteria</taxon>
        <taxon>Bacillati</taxon>
        <taxon>Actinomycetota</taxon>
        <taxon>Actinomycetes</taxon>
        <taxon>Micromonosporales</taxon>
        <taxon>Micromonosporaceae</taxon>
        <taxon>Actinoplanes</taxon>
    </lineage>
</organism>
<dbReference type="Gene3D" id="1.25.40.10">
    <property type="entry name" value="Tetratricopeptide repeat domain"/>
    <property type="match status" value="2"/>
</dbReference>
<dbReference type="PROSITE" id="PS51755">
    <property type="entry name" value="OMPR_PHOB"/>
    <property type="match status" value="1"/>
</dbReference>
<comment type="similarity">
    <text evidence="1">Belongs to the AfsR/DnrI/RedD regulatory family.</text>
</comment>
<dbReference type="InterPro" id="IPR001867">
    <property type="entry name" value="OmpR/PhoB-type_DNA-bd"/>
</dbReference>
<dbReference type="InterPro" id="IPR027417">
    <property type="entry name" value="P-loop_NTPase"/>
</dbReference>
<protein>
    <submittedName>
        <fullName evidence="5">BTAD domain-containing putative transcriptional regulator</fullName>
    </submittedName>
</protein>
<dbReference type="Gene3D" id="3.40.50.300">
    <property type="entry name" value="P-loop containing nucleotide triphosphate hydrolases"/>
    <property type="match status" value="1"/>
</dbReference>
<dbReference type="CDD" id="cd15831">
    <property type="entry name" value="BTAD"/>
    <property type="match status" value="1"/>
</dbReference>
<feature type="domain" description="OmpR/PhoB-type" evidence="4">
    <location>
        <begin position="1"/>
        <end position="90"/>
    </location>
</feature>
<keyword evidence="6" id="KW-1185">Reference proteome</keyword>
<evidence type="ECO:0000256" key="3">
    <source>
        <dbReference type="PROSITE-ProRule" id="PRU01091"/>
    </source>
</evidence>
<dbReference type="SMART" id="SM01043">
    <property type="entry name" value="BTAD"/>
    <property type="match status" value="1"/>
</dbReference>
<evidence type="ECO:0000256" key="1">
    <source>
        <dbReference type="ARBA" id="ARBA00005820"/>
    </source>
</evidence>
<dbReference type="Pfam" id="PF25872">
    <property type="entry name" value="HTH_77"/>
    <property type="match status" value="1"/>
</dbReference>
<dbReference type="InterPro" id="IPR011990">
    <property type="entry name" value="TPR-like_helical_dom_sf"/>
</dbReference>
<sequence length="971" mass="103441">MLTVAILGPVEVRRDGELLAVPTGRTTEVLVRLAIEAGQPVRAATLLEDLWPGEVGVAPNSLQAKISKLRRVLGDPGLVVSDGGAYTLHVDPADVDALAVLGEPADPVAALAMFQGEPLPAAGAWAEPWRVRLTEARLRLTEENAPDTVAELRELVAAHPYRERFWELLITALYRSGRQADALAAYRQVRALLADDLGLAPGPALRELESRILRHDTTLRPPTGNLPVTGGDLIGRTDDLTELAALLADERLVTVTGPAGVGKTRLAVEAARRAGGAWLVRLENARPTTIWPTIGEALGLSEATAETVLARLPGLGPLLVLDNCEHLADALAPIVDRILESVPGLRILATSQVPLGTAAETVHVLRPLPLPDSMILFRRRASRQRRTFQADDAVVEALCRALDGLPLAIELAAARAKALSAAEIAHRLDDRFTLLNDPTSRRPVRQRTLHAALAWSHDLLLPDDRRGLWALAWFADGAHLDAVEHVLTALDVPAAPTLDVITRLVDRSLVIVDESPDGRVRYRLLDSVRAFARQQSPAPEVARRAHAEWFGAAATRAAIGLRGQDQGQHLARVRTERADIEAALTWTADHDPALGLRIANGFGWAWVFLGGGRDAAARHRAALDAAVDAPKPDRVDGLLFTGWFEASGGDLARAEAGMREAIALADTPQSRARAHLFLAFVHSQQGRPADALTALAEYRTPTAPTADHPATSSALAGAPEADWESGAAWLLTAWASLASGDVAAARQACDEAVRRLGPTGDAWALSHAEALLGGLAQAEHRFADAVTHLSRAVKAAGALDFGAAAALHRANLGRAQHQLGDLTAAKTTLKRAADDAYTAGDLRIVALARVRLARILRAEGHLDQAESEIHTALHWYATAGGGDGERLAEYLSAALAADRDAAEAGAELDRVLAAARADGDVEITLLTLDRLALLRSDPALAAEADTLFPTARHLITDADRIDRAARRATPG</sequence>
<dbReference type="Pfam" id="PF03704">
    <property type="entry name" value="BTAD"/>
    <property type="match status" value="1"/>
</dbReference>
<dbReference type="SUPFAM" id="SSF46894">
    <property type="entry name" value="C-terminal effector domain of the bipartite response regulators"/>
    <property type="match status" value="1"/>
</dbReference>
<dbReference type="PANTHER" id="PTHR47691:SF3">
    <property type="entry name" value="HTH-TYPE TRANSCRIPTIONAL REGULATOR RV0890C-RELATED"/>
    <property type="match status" value="1"/>
</dbReference>
<evidence type="ECO:0000259" key="4">
    <source>
        <dbReference type="PROSITE" id="PS51755"/>
    </source>
</evidence>
<evidence type="ECO:0000313" key="5">
    <source>
        <dbReference type="EMBL" id="MFD1372423.1"/>
    </source>
</evidence>
<dbReference type="PANTHER" id="PTHR47691">
    <property type="entry name" value="REGULATOR-RELATED"/>
    <property type="match status" value="1"/>
</dbReference>
<dbReference type="InterPro" id="IPR005158">
    <property type="entry name" value="BTAD"/>
</dbReference>
<dbReference type="InterPro" id="IPR016032">
    <property type="entry name" value="Sig_transdc_resp-reg_C-effctor"/>
</dbReference>
<dbReference type="EMBL" id="JBHTMK010000055">
    <property type="protein sequence ID" value="MFD1372423.1"/>
    <property type="molecule type" value="Genomic_DNA"/>
</dbReference>
<dbReference type="SMART" id="SM00862">
    <property type="entry name" value="Trans_reg_C"/>
    <property type="match status" value="1"/>
</dbReference>
<keyword evidence="2 3" id="KW-0238">DNA-binding</keyword>
<dbReference type="SUPFAM" id="SSF52540">
    <property type="entry name" value="P-loop containing nucleoside triphosphate hydrolases"/>
    <property type="match status" value="1"/>
</dbReference>
<evidence type="ECO:0000256" key="2">
    <source>
        <dbReference type="ARBA" id="ARBA00023125"/>
    </source>
</evidence>
<feature type="DNA-binding region" description="OmpR/PhoB-type" evidence="3">
    <location>
        <begin position="1"/>
        <end position="90"/>
    </location>
</feature>
<dbReference type="Proteomes" id="UP001597183">
    <property type="component" value="Unassembled WGS sequence"/>
</dbReference>
<evidence type="ECO:0000313" key="6">
    <source>
        <dbReference type="Proteomes" id="UP001597183"/>
    </source>
</evidence>
<dbReference type="Gene3D" id="1.10.10.10">
    <property type="entry name" value="Winged helix-like DNA-binding domain superfamily/Winged helix DNA-binding domain"/>
    <property type="match status" value="1"/>
</dbReference>
<dbReference type="RefSeq" id="WP_317796146.1">
    <property type="nucleotide sequence ID" value="NZ_AP028461.1"/>
</dbReference>
<gene>
    <name evidence="5" type="ORF">ACFQ5G_44465</name>
</gene>
<accession>A0ABW4AQ73</accession>
<dbReference type="SUPFAM" id="SSF48452">
    <property type="entry name" value="TPR-like"/>
    <property type="match status" value="2"/>
</dbReference>
<reference evidence="6" key="1">
    <citation type="journal article" date="2019" name="Int. J. Syst. Evol. Microbiol.">
        <title>The Global Catalogue of Microorganisms (GCM) 10K type strain sequencing project: providing services to taxonomists for standard genome sequencing and annotation.</title>
        <authorList>
            <consortium name="The Broad Institute Genomics Platform"/>
            <consortium name="The Broad Institute Genome Sequencing Center for Infectious Disease"/>
            <person name="Wu L."/>
            <person name="Ma J."/>
        </authorList>
    </citation>
    <scope>NUCLEOTIDE SEQUENCE [LARGE SCALE GENOMIC DNA]</scope>
    <source>
        <strain evidence="6">CCM 7526</strain>
    </source>
</reference>
<dbReference type="Pfam" id="PF00486">
    <property type="entry name" value="Trans_reg_C"/>
    <property type="match status" value="1"/>
</dbReference>
<name>A0ABW4AQ73_9ACTN</name>
<dbReference type="InterPro" id="IPR036388">
    <property type="entry name" value="WH-like_DNA-bd_sf"/>
</dbReference>
<dbReference type="InterPro" id="IPR058852">
    <property type="entry name" value="HTH_77"/>
</dbReference>
<comment type="caution">
    <text evidence="5">The sequence shown here is derived from an EMBL/GenBank/DDBJ whole genome shotgun (WGS) entry which is preliminary data.</text>
</comment>